<protein>
    <submittedName>
        <fullName evidence="5">TetR/AcrR family transcriptional regulator</fullName>
    </submittedName>
</protein>
<keyword evidence="2" id="KW-0238">DNA-binding</keyword>
<dbReference type="RefSeq" id="WP_265538501.1">
    <property type="nucleotide sequence ID" value="NZ_CP098740.1"/>
</dbReference>
<reference evidence="5" key="1">
    <citation type="journal article" date="2022" name="Front. Microbiol.">
        <title>Mirubactin C rescues the lethal effect of cell wall biosynthesis mutations in Bacillus subtilis.</title>
        <authorList>
            <person name="Kepplinger B."/>
            <person name="Wen X."/>
            <person name="Tyler A.R."/>
            <person name="Kim B.Y."/>
            <person name="Brown J."/>
            <person name="Banks P."/>
            <person name="Dashti Y."/>
            <person name="Mackenzie E.S."/>
            <person name="Wills C."/>
            <person name="Kawai Y."/>
            <person name="Waldron K.J."/>
            <person name="Allenby N.E.E."/>
            <person name="Wu L.J."/>
            <person name="Hall M.J."/>
            <person name="Errington J."/>
        </authorList>
    </citation>
    <scope>NUCLEOTIDE SEQUENCE</scope>
    <source>
        <strain evidence="5">MDA8-470</strain>
    </source>
</reference>
<evidence type="ECO:0000256" key="2">
    <source>
        <dbReference type="ARBA" id="ARBA00023125"/>
    </source>
</evidence>
<dbReference type="Pfam" id="PF00440">
    <property type="entry name" value="TetR_N"/>
    <property type="match status" value="1"/>
</dbReference>
<keyword evidence="1" id="KW-0805">Transcription regulation</keyword>
<evidence type="ECO:0000259" key="4">
    <source>
        <dbReference type="Pfam" id="PF00440"/>
    </source>
</evidence>
<organism evidence="5 6">
    <name type="scientific">Streptomyces drozdowiczii</name>
    <dbReference type="NCBI Taxonomy" id="202862"/>
    <lineage>
        <taxon>Bacteria</taxon>
        <taxon>Bacillati</taxon>
        <taxon>Actinomycetota</taxon>
        <taxon>Actinomycetes</taxon>
        <taxon>Kitasatosporales</taxon>
        <taxon>Streptomycetaceae</taxon>
        <taxon>Streptomyces</taxon>
    </lineage>
</organism>
<dbReference type="SUPFAM" id="SSF46689">
    <property type="entry name" value="Homeodomain-like"/>
    <property type="match status" value="1"/>
</dbReference>
<dbReference type="PANTHER" id="PTHR30055">
    <property type="entry name" value="HTH-TYPE TRANSCRIPTIONAL REGULATOR RUTR"/>
    <property type="match status" value="1"/>
</dbReference>
<dbReference type="PANTHER" id="PTHR30055:SF234">
    <property type="entry name" value="HTH-TYPE TRANSCRIPTIONAL REGULATOR BETI"/>
    <property type="match status" value="1"/>
</dbReference>
<gene>
    <name evidence="5" type="ORF">NEH16_01020</name>
</gene>
<dbReference type="Proteomes" id="UP001164963">
    <property type="component" value="Chromosome"/>
</dbReference>
<dbReference type="EMBL" id="CP098740">
    <property type="protein sequence ID" value="UZK52882.1"/>
    <property type="molecule type" value="Genomic_DNA"/>
</dbReference>
<dbReference type="Gene3D" id="1.10.357.10">
    <property type="entry name" value="Tetracycline Repressor, domain 2"/>
    <property type="match status" value="1"/>
</dbReference>
<keyword evidence="3" id="KW-0804">Transcription</keyword>
<sequence length="199" mass="21391">MFGEHVHSTRAEQKRRTAARIVRAAARLFHERGFQSTTVRQIASEAEVSVGAVMAVGDKESLLSLVYDQAIADRIPAPPEPVEAGAAPPAVDYLTHYFDPFLALFAENDDLARAYFRTLARGRPENAALGTLRTLSEGNLTAAMVNDGMDEARARLGAQVMFAGYLGELMLLAAGTTEPRQTAARLGTIAAFVTAQEGN</sequence>
<evidence type="ECO:0000313" key="6">
    <source>
        <dbReference type="Proteomes" id="UP001164963"/>
    </source>
</evidence>
<accession>A0ABY6PKV9</accession>
<proteinExistence type="predicted"/>
<dbReference type="InterPro" id="IPR009057">
    <property type="entry name" value="Homeodomain-like_sf"/>
</dbReference>
<evidence type="ECO:0000313" key="5">
    <source>
        <dbReference type="EMBL" id="UZK52882.1"/>
    </source>
</evidence>
<name>A0ABY6PKV9_9ACTN</name>
<dbReference type="InterPro" id="IPR050109">
    <property type="entry name" value="HTH-type_TetR-like_transc_reg"/>
</dbReference>
<feature type="domain" description="HTH tetR-type" evidence="4">
    <location>
        <begin position="21"/>
        <end position="53"/>
    </location>
</feature>
<keyword evidence="6" id="KW-1185">Reference proteome</keyword>
<evidence type="ECO:0000256" key="3">
    <source>
        <dbReference type="ARBA" id="ARBA00023163"/>
    </source>
</evidence>
<evidence type="ECO:0000256" key="1">
    <source>
        <dbReference type="ARBA" id="ARBA00023015"/>
    </source>
</evidence>
<dbReference type="InterPro" id="IPR001647">
    <property type="entry name" value="HTH_TetR"/>
</dbReference>